<protein>
    <submittedName>
        <fullName evidence="2">Uncharacterized protein</fullName>
    </submittedName>
</protein>
<dbReference type="VEuPathDB" id="FungiDB:sscle_12g089050"/>
<reference evidence="3" key="1">
    <citation type="journal article" date="2017" name="Genome Biol. Evol.">
        <title>The complete genome sequence of the phytopathogenic fungus Sclerotinia sclerotiorum reveals insights into the genome architecture of broad host range pathogens.</title>
        <authorList>
            <person name="Derbyshire M."/>
            <person name="Denton-Giles M."/>
            <person name="Hegedus D."/>
            <person name="Seifbarghy S."/>
            <person name="Rollins J."/>
            <person name="van Kan J."/>
            <person name="Seidl M.F."/>
            <person name="Faino L."/>
            <person name="Mbengue M."/>
            <person name="Navaud O."/>
            <person name="Raffaele S."/>
            <person name="Hammond-Kosack K."/>
            <person name="Heard S."/>
            <person name="Oliver R."/>
        </authorList>
    </citation>
    <scope>NUCLEOTIDE SEQUENCE [LARGE SCALE GENOMIC DNA]</scope>
    <source>
        <strain evidence="3">ATCC 18683 / 1980 / Ss-1</strain>
    </source>
</reference>
<dbReference type="OMA" id="SYDQNMA"/>
<evidence type="ECO:0000256" key="1">
    <source>
        <dbReference type="SAM" id="MobiDB-lite"/>
    </source>
</evidence>
<sequence length="395" mass="44077">MPKVKKTKVLRVVENEPLGKKPKTDSEKLFHSERAFIAASNRGDRKEFESRMKSARSASAIHKLRTGRGLIITEEAVRSGLVGEEEESPMRKFMKSHYYPLYNQAPIPTTHKDLVQHLRDNPELVANIQALLDGARDEGILESVEPQMATEMSLFIQCGQQLFSQNSNRPGAMTQHMPTPPPSLSRHSSFGPSVSSPFTNHSPSYDQNMASPQMDPKSKFGQTMSSPLPYQTPSYDQNMASSPMNQTSLGKSPLPSQVPVYEQNMAVSMGRNLSTQSHQSIQANSSRQSSISFINPNQRIYQNHTDTTPGTLSNRTDYSMYQNETSQIQMDQMRQWNSVTQADVNSTFQPTSFSQLPPTSTTAIEAQYPDSFAQASMLENDESFDFSLVDFSGGQ</sequence>
<dbReference type="RefSeq" id="XP_001587780.1">
    <property type="nucleotide sequence ID" value="XM_001587730.1"/>
</dbReference>
<feature type="compositionally biased region" description="Polar residues" evidence="1">
    <location>
        <begin position="185"/>
        <end position="211"/>
    </location>
</feature>
<evidence type="ECO:0000313" key="2">
    <source>
        <dbReference type="EMBL" id="APA14135.1"/>
    </source>
</evidence>
<dbReference type="Proteomes" id="UP000177798">
    <property type="component" value="Chromosome 12"/>
</dbReference>
<evidence type="ECO:0000313" key="3">
    <source>
        <dbReference type="Proteomes" id="UP000177798"/>
    </source>
</evidence>
<proteinExistence type="predicted"/>
<accession>A0A1D9QGS7</accession>
<dbReference type="OrthoDB" id="5397087at2759"/>
<organism evidence="2 3">
    <name type="scientific">Sclerotinia sclerotiorum (strain ATCC 18683 / 1980 / Ss-1)</name>
    <name type="common">White mold</name>
    <name type="synonym">Whetzelinia sclerotiorum</name>
    <dbReference type="NCBI Taxonomy" id="665079"/>
    <lineage>
        <taxon>Eukaryota</taxon>
        <taxon>Fungi</taxon>
        <taxon>Dikarya</taxon>
        <taxon>Ascomycota</taxon>
        <taxon>Pezizomycotina</taxon>
        <taxon>Leotiomycetes</taxon>
        <taxon>Helotiales</taxon>
        <taxon>Sclerotiniaceae</taxon>
        <taxon>Sclerotinia</taxon>
    </lineage>
</organism>
<gene>
    <name evidence="2" type="ORF">sscle_12g089050</name>
</gene>
<dbReference type="KEGG" id="ssl:SS1G_11020"/>
<feature type="region of interest" description="Disordered" evidence="1">
    <location>
        <begin position="165"/>
        <end position="224"/>
    </location>
</feature>
<dbReference type="EMBL" id="CP017825">
    <property type="protein sequence ID" value="APA14135.1"/>
    <property type="molecule type" value="Genomic_DNA"/>
</dbReference>
<dbReference type="AlphaFoldDB" id="A0A1D9QGS7"/>
<name>A0A1D9QGS7_SCLS1</name>